<dbReference type="InterPro" id="IPR000550">
    <property type="entry name" value="Hppk"/>
</dbReference>
<comment type="caution">
    <text evidence="14">The sequence shown here is derived from an EMBL/GenBank/DDBJ whole genome shotgun (WGS) entry which is preliminary data.</text>
</comment>
<evidence type="ECO:0000256" key="11">
    <source>
        <dbReference type="ARBA" id="ARBA00029766"/>
    </source>
</evidence>
<evidence type="ECO:0000256" key="6">
    <source>
        <dbReference type="ARBA" id="ARBA00022741"/>
    </source>
</evidence>
<dbReference type="CDD" id="cd00483">
    <property type="entry name" value="HPPK"/>
    <property type="match status" value="1"/>
</dbReference>
<evidence type="ECO:0000256" key="4">
    <source>
        <dbReference type="ARBA" id="ARBA00016218"/>
    </source>
</evidence>
<organism evidence="14 15">
    <name type="scientific">Thermodesulfatator autotrophicus</name>
    <dbReference type="NCBI Taxonomy" id="1795632"/>
    <lineage>
        <taxon>Bacteria</taxon>
        <taxon>Pseudomonadati</taxon>
        <taxon>Thermodesulfobacteriota</taxon>
        <taxon>Thermodesulfobacteria</taxon>
        <taxon>Thermodesulfobacteriales</taxon>
        <taxon>Thermodesulfatatoraceae</taxon>
        <taxon>Thermodesulfatator</taxon>
    </lineage>
</organism>
<dbReference type="Proteomes" id="UP000076964">
    <property type="component" value="Unassembled WGS sequence"/>
</dbReference>
<evidence type="ECO:0000256" key="2">
    <source>
        <dbReference type="ARBA" id="ARBA00005810"/>
    </source>
</evidence>
<evidence type="ECO:0000256" key="3">
    <source>
        <dbReference type="ARBA" id="ARBA00013253"/>
    </source>
</evidence>
<evidence type="ECO:0000259" key="13">
    <source>
        <dbReference type="Pfam" id="PF01288"/>
    </source>
</evidence>
<keyword evidence="9" id="KW-0289">Folate biosynthesis</keyword>
<evidence type="ECO:0000256" key="5">
    <source>
        <dbReference type="ARBA" id="ARBA00022679"/>
    </source>
</evidence>
<sequence length="123" mass="14438">MGFSSDKYFYNLVAEIKTSHSPWALLFCLWQIELKYGRRRTGEITDRSLDLDILLYEGIVLNSSLLSLPHKRLYERSFVLIPLAELLPHEKHPMLKKTYKELLFERPTSEREAIKDLGPLCLE</sequence>
<dbReference type="EC" id="2.7.6.3" evidence="3"/>
<comment type="function">
    <text evidence="10">Catalyzes the transfer of pyrophosphate from adenosine triphosphate (ATP) to 6-hydroxymethyl-7,8-dihydropterin, an enzymatic step in folate biosynthesis pathway.</text>
</comment>
<dbReference type="InterPro" id="IPR035907">
    <property type="entry name" value="Hppk_sf"/>
</dbReference>
<evidence type="ECO:0000256" key="7">
    <source>
        <dbReference type="ARBA" id="ARBA00022777"/>
    </source>
</evidence>
<evidence type="ECO:0000313" key="14">
    <source>
        <dbReference type="EMBL" id="OAG28251.1"/>
    </source>
</evidence>
<dbReference type="PANTHER" id="PTHR43071:SF1">
    <property type="entry name" value="2-AMINO-4-HYDROXY-6-HYDROXYMETHYLDIHYDROPTERIDINE PYROPHOSPHOKINASE"/>
    <property type="match status" value="1"/>
</dbReference>
<protein>
    <recommendedName>
        <fullName evidence="4">2-amino-4-hydroxy-6-hydroxymethyldihydropteridine pyrophosphokinase</fullName>
        <ecNumber evidence="3">2.7.6.3</ecNumber>
    </recommendedName>
    <alternativeName>
        <fullName evidence="11">6-hydroxymethyl-7,8-dihydropterin pyrophosphokinase</fullName>
    </alternativeName>
    <alternativeName>
        <fullName evidence="12">7,8-dihydro-6-hydroxymethylpterin-pyrophosphokinase</fullName>
    </alternativeName>
</protein>
<keyword evidence="8" id="KW-0067">ATP-binding</keyword>
<dbReference type="GO" id="GO:0003848">
    <property type="term" value="F:2-amino-4-hydroxy-6-hydroxymethyldihydropteridine diphosphokinase activity"/>
    <property type="evidence" value="ECO:0007669"/>
    <property type="project" value="UniProtKB-EC"/>
</dbReference>
<keyword evidence="15" id="KW-1185">Reference proteome</keyword>
<dbReference type="NCBIfam" id="TIGR01498">
    <property type="entry name" value="folK"/>
    <property type="match status" value="1"/>
</dbReference>
<dbReference type="GO" id="GO:0046656">
    <property type="term" value="P:folic acid biosynthetic process"/>
    <property type="evidence" value="ECO:0007669"/>
    <property type="project" value="UniProtKB-KW"/>
</dbReference>
<dbReference type="Pfam" id="PF01288">
    <property type="entry name" value="HPPK"/>
    <property type="match status" value="1"/>
</dbReference>
<accession>A0A177E9R0</accession>
<evidence type="ECO:0000256" key="12">
    <source>
        <dbReference type="ARBA" id="ARBA00033413"/>
    </source>
</evidence>
<keyword evidence="5" id="KW-0808">Transferase</keyword>
<feature type="domain" description="7,8-dihydro-6-hydroxymethylpterin-pyrophosphokinase" evidence="13">
    <location>
        <begin position="7"/>
        <end position="88"/>
    </location>
</feature>
<comment type="pathway">
    <text evidence="1">Cofactor biosynthesis; tetrahydrofolate biosynthesis; 2-amino-4-hydroxy-6-hydroxymethyl-7,8-dihydropteridine diphosphate from 7,8-dihydroneopterin triphosphate: step 4/4.</text>
</comment>
<evidence type="ECO:0000256" key="9">
    <source>
        <dbReference type="ARBA" id="ARBA00022909"/>
    </source>
</evidence>
<dbReference type="PANTHER" id="PTHR43071">
    <property type="entry name" value="2-AMINO-4-HYDROXY-6-HYDROXYMETHYLDIHYDROPTERIDINE PYROPHOSPHOKINASE"/>
    <property type="match status" value="1"/>
</dbReference>
<evidence type="ECO:0000256" key="1">
    <source>
        <dbReference type="ARBA" id="ARBA00005051"/>
    </source>
</evidence>
<dbReference type="STRING" id="1795632.TH606_02550"/>
<proteinExistence type="inferred from homology"/>
<gene>
    <name evidence="14" type="ORF">TH606_02550</name>
</gene>
<dbReference type="GO" id="GO:0046654">
    <property type="term" value="P:tetrahydrofolate biosynthetic process"/>
    <property type="evidence" value="ECO:0007669"/>
    <property type="project" value="UniProtKB-UniPathway"/>
</dbReference>
<reference evidence="14 15" key="1">
    <citation type="submission" date="2016-02" db="EMBL/GenBank/DDBJ databases">
        <title>Draft genome sequence of Thermodesulfatator sp. S606.</title>
        <authorList>
            <person name="Lai Q."/>
            <person name="Cao J."/>
            <person name="Dupont S."/>
            <person name="Shao Z."/>
            <person name="Jebbar M."/>
            <person name="Alain K."/>
        </authorList>
    </citation>
    <scope>NUCLEOTIDE SEQUENCE [LARGE SCALE GENOMIC DNA]</scope>
    <source>
        <strain evidence="14 15">S606</strain>
    </source>
</reference>
<dbReference type="UniPathway" id="UPA00077">
    <property type="reaction ID" value="UER00155"/>
</dbReference>
<keyword evidence="7" id="KW-0418">Kinase</keyword>
<evidence type="ECO:0000256" key="8">
    <source>
        <dbReference type="ARBA" id="ARBA00022840"/>
    </source>
</evidence>
<evidence type="ECO:0000313" key="15">
    <source>
        <dbReference type="Proteomes" id="UP000076964"/>
    </source>
</evidence>
<dbReference type="AlphaFoldDB" id="A0A177E9R0"/>
<name>A0A177E9R0_9BACT</name>
<evidence type="ECO:0000256" key="10">
    <source>
        <dbReference type="ARBA" id="ARBA00029409"/>
    </source>
</evidence>
<dbReference type="GO" id="GO:0016301">
    <property type="term" value="F:kinase activity"/>
    <property type="evidence" value="ECO:0007669"/>
    <property type="project" value="UniProtKB-KW"/>
</dbReference>
<dbReference type="SUPFAM" id="SSF55083">
    <property type="entry name" value="6-hydroxymethyl-7,8-dihydropterin pyrophosphokinase, HPPK"/>
    <property type="match status" value="1"/>
</dbReference>
<dbReference type="GO" id="GO:0005524">
    <property type="term" value="F:ATP binding"/>
    <property type="evidence" value="ECO:0007669"/>
    <property type="project" value="UniProtKB-KW"/>
</dbReference>
<keyword evidence="6" id="KW-0547">Nucleotide-binding</keyword>
<dbReference type="Gene3D" id="3.30.70.560">
    <property type="entry name" value="7,8-Dihydro-6-hydroxymethylpterin-pyrophosphokinase HPPK"/>
    <property type="match status" value="1"/>
</dbReference>
<comment type="similarity">
    <text evidence="2">Belongs to the HPPK family.</text>
</comment>
<dbReference type="EMBL" id="LSFI01000008">
    <property type="protein sequence ID" value="OAG28251.1"/>
    <property type="molecule type" value="Genomic_DNA"/>
</dbReference>